<dbReference type="RefSeq" id="XP_007710818.1">
    <property type="nucleotide sequence ID" value="XM_007712628.1"/>
</dbReference>
<keyword evidence="2" id="KW-1185">Reference proteome</keyword>
<name>W6YTM5_COCC2</name>
<dbReference type="OrthoDB" id="1668230at2759"/>
<proteinExistence type="predicted"/>
<evidence type="ECO:0000313" key="2">
    <source>
        <dbReference type="Proteomes" id="UP000053841"/>
    </source>
</evidence>
<dbReference type="EMBL" id="KI964584">
    <property type="protein sequence ID" value="EUC34866.1"/>
    <property type="molecule type" value="Genomic_DNA"/>
</dbReference>
<dbReference type="HOGENOM" id="CLU_1981282_0_0_1"/>
<sequence length="126" mass="14159">MSVNERAKLGRRIALGIIIETMVNIAPSTETVVLVNTGRTVSVGSSVICRRRLNLQAYAYLLIYNAVYELMTGFWPGERMGKLGQETAMMIPRKDWPPLEVECMGEIVRKCCEGNFADAEQLKMED</sequence>
<reference evidence="1 2" key="1">
    <citation type="journal article" date="2013" name="PLoS Genet.">
        <title>Comparative genome structure, secondary metabolite, and effector coding capacity across Cochliobolus pathogens.</title>
        <authorList>
            <person name="Condon B.J."/>
            <person name="Leng Y."/>
            <person name="Wu D."/>
            <person name="Bushley K.E."/>
            <person name="Ohm R.A."/>
            <person name="Otillar R."/>
            <person name="Martin J."/>
            <person name="Schackwitz W."/>
            <person name="Grimwood J."/>
            <person name="MohdZainudin N."/>
            <person name="Xue C."/>
            <person name="Wang R."/>
            <person name="Manning V.A."/>
            <person name="Dhillon B."/>
            <person name="Tu Z.J."/>
            <person name="Steffenson B.J."/>
            <person name="Salamov A."/>
            <person name="Sun H."/>
            <person name="Lowry S."/>
            <person name="LaButti K."/>
            <person name="Han J."/>
            <person name="Copeland A."/>
            <person name="Lindquist E."/>
            <person name="Barry K."/>
            <person name="Schmutz J."/>
            <person name="Baker S.E."/>
            <person name="Ciuffetti L.M."/>
            <person name="Grigoriev I.V."/>
            <person name="Zhong S."/>
            <person name="Turgeon B.G."/>
        </authorList>
    </citation>
    <scope>NUCLEOTIDE SEQUENCE [LARGE SCALE GENOMIC DNA]</scope>
    <source>
        <strain evidence="1 2">26-R-13</strain>
    </source>
</reference>
<dbReference type="GeneID" id="19145740"/>
<dbReference type="KEGG" id="bze:COCCADRAFT_25098"/>
<protein>
    <submittedName>
        <fullName evidence="1">Uncharacterized protein</fullName>
    </submittedName>
</protein>
<dbReference type="AlphaFoldDB" id="W6YTM5"/>
<evidence type="ECO:0000313" key="1">
    <source>
        <dbReference type="EMBL" id="EUC34866.1"/>
    </source>
</evidence>
<organism evidence="1 2">
    <name type="scientific">Cochliobolus carbonum (strain 26-R-13)</name>
    <name type="common">Maize leaf spot fungus</name>
    <name type="synonym">Bipolaris zeicola</name>
    <dbReference type="NCBI Taxonomy" id="930089"/>
    <lineage>
        <taxon>Eukaryota</taxon>
        <taxon>Fungi</taxon>
        <taxon>Dikarya</taxon>
        <taxon>Ascomycota</taxon>
        <taxon>Pezizomycotina</taxon>
        <taxon>Dothideomycetes</taxon>
        <taxon>Pleosporomycetidae</taxon>
        <taxon>Pleosporales</taxon>
        <taxon>Pleosporineae</taxon>
        <taxon>Pleosporaceae</taxon>
        <taxon>Bipolaris</taxon>
    </lineage>
</organism>
<gene>
    <name evidence="1" type="ORF">COCCADRAFT_25098</name>
</gene>
<dbReference type="Proteomes" id="UP000053841">
    <property type="component" value="Unassembled WGS sequence"/>
</dbReference>
<accession>W6YTM5</accession>